<evidence type="ECO:0000259" key="2">
    <source>
        <dbReference type="PROSITE" id="PS50112"/>
    </source>
</evidence>
<dbReference type="PROSITE" id="PS50887">
    <property type="entry name" value="GGDEF"/>
    <property type="match status" value="1"/>
</dbReference>
<dbReference type="Proteomes" id="UP001332243">
    <property type="component" value="Unassembled WGS sequence"/>
</dbReference>
<dbReference type="InterPro" id="IPR000160">
    <property type="entry name" value="GGDEF_dom"/>
</dbReference>
<accession>A0ABU7S3C7</accession>
<dbReference type="SUPFAM" id="SSF55073">
    <property type="entry name" value="Nucleotide cyclase"/>
    <property type="match status" value="1"/>
</dbReference>
<evidence type="ECO:0000259" key="5">
    <source>
        <dbReference type="PROSITE" id="PS50887"/>
    </source>
</evidence>
<feature type="domain" description="EAL" evidence="4">
    <location>
        <begin position="491"/>
        <end position="750"/>
    </location>
</feature>
<dbReference type="CDD" id="cd01948">
    <property type="entry name" value="EAL"/>
    <property type="match status" value="1"/>
</dbReference>
<dbReference type="Gene3D" id="3.20.20.450">
    <property type="entry name" value="EAL domain"/>
    <property type="match status" value="1"/>
</dbReference>
<dbReference type="EMBL" id="JAZGQK010000035">
    <property type="protein sequence ID" value="MEE6263251.1"/>
    <property type="molecule type" value="Genomic_DNA"/>
</dbReference>
<keyword evidence="7" id="KW-1185">Reference proteome</keyword>
<feature type="compositionally biased region" description="Low complexity" evidence="1">
    <location>
        <begin position="102"/>
        <end position="134"/>
    </location>
</feature>
<evidence type="ECO:0000259" key="3">
    <source>
        <dbReference type="PROSITE" id="PS50113"/>
    </source>
</evidence>
<dbReference type="SUPFAM" id="SSF141868">
    <property type="entry name" value="EAL domain-like"/>
    <property type="match status" value="1"/>
</dbReference>
<feature type="domain" description="PAS" evidence="2">
    <location>
        <begin position="193"/>
        <end position="263"/>
    </location>
</feature>
<dbReference type="NCBIfam" id="TIGR00254">
    <property type="entry name" value="GGDEF"/>
    <property type="match status" value="1"/>
</dbReference>
<dbReference type="InterPro" id="IPR035919">
    <property type="entry name" value="EAL_sf"/>
</dbReference>
<dbReference type="InterPro" id="IPR001610">
    <property type="entry name" value="PAC"/>
</dbReference>
<protein>
    <submittedName>
        <fullName evidence="6">EAL domain-containing protein</fullName>
    </submittedName>
</protein>
<feature type="region of interest" description="Disordered" evidence="1">
    <location>
        <begin position="1"/>
        <end position="20"/>
    </location>
</feature>
<dbReference type="CDD" id="cd01949">
    <property type="entry name" value="GGDEF"/>
    <property type="match status" value="1"/>
</dbReference>
<evidence type="ECO:0000259" key="4">
    <source>
        <dbReference type="PROSITE" id="PS50883"/>
    </source>
</evidence>
<dbReference type="InterPro" id="IPR029787">
    <property type="entry name" value="Nucleotide_cyclase"/>
</dbReference>
<dbReference type="InterPro" id="IPR000700">
    <property type="entry name" value="PAS-assoc_C"/>
</dbReference>
<dbReference type="SMART" id="SM00086">
    <property type="entry name" value="PAC"/>
    <property type="match status" value="1"/>
</dbReference>
<dbReference type="SUPFAM" id="SSF55785">
    <property type="entry name" value="PYP-like sensor domain (PAS domain)"/>
    <property type="match status" value="1"/>
</dbReference>
<comment type="caution">
    <text evidence="6">The sequence shown here is derived from an EMBL/GenBank/DDBJ whole genome shotgun (WGS) entry which is preliminary data.</text>
</comment>
<dbReference type="RefSeq" id="WP_331218188.1">
    <property type="nucleotide sequence ID" value="NZ_JAZGQK010000035.1"/>
</dbReference>
<name>A0ABU7S3C7_9ACTN</name>
<proteinExistence type="predicted"/>
<dbReference type="InterPro" id="IPR000014">
    <property type="entry name" value="PAS"/>
</dbReference>
<dbReference type="PANTHER" id="PTHR44757:SF2">
    <property type="entry name" value="BIOFILM ARCHITECTURE MAINTENANCE PROTEIN MBAA"/>
    <property type="match status" value="1"/>
</dbReference>
<dbReference type="InterPro" id="IPR035965">
    <property type="entry name" value="PAS-like_dom_sf"/>
</dbReference>
<evidence type="ECO:0000256" key="1">
    <source>
        <dbReference type="SAM" id="MobiDB-lite"/>
    </source>
</evidence>
<evidence type="ECO:0000313" key="7">
    <source>
        <dbReference type="Proteomes" id="UP001332243"/>
    </source>
</evidence>
<feature type="domain" description="PAC" evidence="3">
    <location>
        <begin position="267"/>
        <end position="317"/>
    </location>
</feature>
<dbReference type="NCBIfam" id="TIGR00229">
    <property type="entry name" value="sensory_box"/>
    <property type="match status" value="1"/>
</dbReference>
<reference evidence="6 7" key="1">
    <citation type="submission" date="2024-01" db="EMBL/GenBank/DDBJ databases">
        <title>Genome insights into Plantactinospora sonchi sp. nov.</title>
        <authorList>
            <person name="Wang L."/>
        </authorList>
    </citation>
    <scope>NUCLEOTIDE SEQUENCE [LARGE SCALE GENOMIC DNA]</scope>
    <source>
        <strain evidence="6 7">NEAU-QY2</strain>
    </source>
</reference>
<dbReference type="SMART" id="SM00052">
    <property type="entry name" value="EAL"/>
    <property type="match status" value="1"/>
</dbReference>
<sequence length="760" mass="80309">MTDEDDGPASADGSGPTSAALDGFARHWARSLAQVSYVPVRPDDLRRTLRAYAERLAGPEDGPTVAREIGAALVAEGFTHVAAVSVTLATLADLLPPVPSGPAACAAEPPRPADASAPAASPGPATCAGASPGPAVGPDAAARFGPSGRAALLGALAAGYARALRERTQGELESIIRAVLTARRAAERARVASEARFEALFVSSASGICVVDPQDRIVQANPALARMLGCPIPDLRRRPLTGLAHRDHREAVERALRELTAGERTYAELEAAFVRPDGGTVWLRLSLAPVLDDEGEYLVVTAQDDTERHHLQSALSHQALHDPLTNLPNRTLVLRRLHELLDRRTGTGHVGICYLDLDGFKTVNDSFGHAAGDDVLRAVADRLAACAARPGWLAGRLGGDEFVIVAGNGADLDQLVQVAERLVATVRRPIPAAGHQLSVSASIGVTDGQIPHRQPADLLRAADVALYWAKAAGGDRYEVYDASRHDAQALRSTLGSGLRVALHQGDFVILYQPIVRLADGAPVGAEALLRWTHPEYGPVAPEIFIELAEELGLIGQLGRWVLTRGCRQAASWYREFGDRAPFVSVNLSARQLHDVGLAEELLATLDEVGLPAGQLQLELTESALLGPAQGPADALEVLAGHGVRVAVDDFGTGYSNLAYLRRLPVRELKIAGAFIEGLTPGLSGTPADRQIVASVVGLAHGLNLTVTAEGVETREQAQLLRSMGCDHAQGWWFARPGDPDLLSRMVAGQDIKSVAPAPAR</sequence>
<organism evidence="6 7">
    <name type="scientific">Plantactinospora sonchi</name>
    <dbReference type="NCBI Taxonomy" id="1544735"/>
    <lineage>
        <taxon>Bacteria</taxon>
        <taxon>Bacillati</taxon>
        <taxon>Actinomycetota</taxon>
        <taxon>Actinomycetes</taxon>
        <taxon>Micromonosporales</taxon>
        <taxon>Micromonosporaceae</taxon>
        <taxon>Plantactinospora</taxon>
    </lineage>
</organism>
<dbReference type="Gene3D" id="3.30.450.20">
    <property type="entry name" value="PAS domain"/>
    <property type="match status" value="1"/>
</dbReference>
<dbReference type="PROSITE" id="PS50112">
    <property type="entry name" value="PAS"/>
    <property type="match status" value="1"/>
</dbReference>
<dbReference type="InterPro" id="IPR001633">
    <property type="entry name" value="EAL_dom"/>
</dbReference>
<dbReference type="Pfam" id="PF00563">
    <property type="entry name" value="EAL"/>
    <property type="match status" value="1"/>
</dbReference>
<dbReference type="SMART" id="SM00091">
    <property type="entry name" value="PAS"/>
    <property type="match status" value="1"/>
</dbReference>
<dbReference type="InterPro" id="IPR043128">
    <property type="entry name" value="Rev_trsase/Diguanyl_cyclase"/>
</dbReference>
<gene>
    <name evidence="6" type="ORF">V1633_32710</name>
</gene>
<dbReference type="InterPro" id="IPR052155">
    <property type="entry name" value="Biofilm_reg_signaling"/>
</dbReference>
<dbReference type="SMART" id="SM00267">
    <property type="entry name" value="GGDEF"/>
    <property type="match status" value="1"/>
</dbReference>
<feature type="region of interest" description="Disordered" evidence="1">
    <location>
        <begin position="102"/>
        <end position="141"/>
    </location>
</feature>
<dbReference type="Gene3D" id="3.30.70.270">
    <property type="match status" value="1"/>
</dbReference>
<dbReference type="Pfam" id="PF00990">
    <property type="entry name" value="GGDEF"/>
    <property type="match status" value="1"/>
</dbReference>
<dbReference type="CDD" id="cd00130">
    <property type="entry name" value="PAS"/>
    <property type="match status" value="1"/>
</dbReference>
<feature type="domain" description="GGDEF" evidence="5">
    <location>
        <begin position="348"/>
        <end position="482"/>
    </location>
</feature>
<dbReference type="PROSITE" id="PS50113">
    <property type="entry name" value="PAC"/>
    <property type="match status" value="1"/>
</dbReference>
<evidence type="ECO:0000313" key="6">
    <source>
        <dbReference type="EMBL" id="MEE6263251.1"/>
    </source>
</evidence>
<dbReference type="PROSITE" id="PS50883">
    <property type="entry name" value="EAL"/>
    <property type="match status" value="1"/>
</dbReference>
<dbReference type="Pfam" id="PF00989">
    <property type="entry name" value="PAS"/>
    <property type="match status" value="1"/>
</dbReference>
<dbReference type="InterPro" id="IPR013767">
    <property type="entry name" value="PAS_fold"/>
</dbReference>
<dbReference type="PANTHER" id="PTHR44757">
    <property type="entry name" value="DIGUANYLATE CYCLASE DGCP"/>
    <property type="match status" value="1"/>
</dbReference>